<dbReference type="RefSeq" id="WP_346054378.1">
    <property type="nucleotide sequence ID" value="NZ_BAABIB010000075.1"/>
</dbReference>
<dbReference type="Pfam" id="PF00175">
    <property type="entry name" value="NAD_binding_1"/>
    <property type="match status" value="1"/>
</dbReference>
<dbReference type="InterPro" id="IPR008333">
    <property type="entry name" value="Cbr1-like_FAD-bd_dom"/>
</dbReference>
<keyword evidence="2" id="KW-0411">Iron-sulfur</keyword>
<dbReference type="Pfam" id="PF03475">
    <property type="entry name" value="YiiM_3-alpha"/>
    <property type="match status" value="1"/>
</dbReference>
<dbReference type="InterPro" id="IPR011037">
    <property type="entry name" value="Pyrv_Knase-like_insert_dom_sf"/>
</dbReference>
<keyword evidence="7" id="KW-1185">Reference proteome</keyword>
<dbReference type="SUPFAM" id="SSF63380">
    <property type="entry name" value="Riboflavin synthase domain-like"/>
    <property type="match status" value="1"/>
</dbReference>
<feature type="compositionally biased region" description="Basic and acidic residues" evidence="3">
    <location>
        <begin position="567"/>
        <end position="580"/>
    </location>
</feature>
<dbReference type="CDD" id="cd06184">
    <property type="entry name" value="flavohem_like_fad_nad_binding"/>
    <property type="match status" value="1"/>
</dbReference>
<dbReference type="CDD" id="cd00207">
    <property type="entry name" value="fer2"/>
    <property type="match status" value="1"/>
</dbReference>
<name>A0ABP9QR40_9PSEU</name>
<dbReference type="PANTHER" id="PTHR30212:SF2">
    <property type="entry name" value="PROTEIN YIIM"/>
    <property type="match status" value="1"/>
</dbReference>
<dbReference type="SUPFAM" id="SSF52343">
    <property type="entry name" value="Ferredoxin reductase-like, C-terminal NADP-linked domain"/>
    <property type="match status" value="1"/>
</dbReference>
<dbReference type="PROSITE" id="PS51384">
    <property type="entry name" value="FAD_FR"/>
    <property type="match status" value="1"/>
</dbReference>
<protein>
    <submittedName>
        <fullName evidence="6">MOSC and FAD-binding oxidoreductase domain-containing protein</fullName>
    </submittedName>
</protein>
<dbReference type="Gene3D" id="3.40.50.80">
    <property type="entry name" value="Nucleotide-binding domain of ferredoxin-NADP reductase (FNR) module"/>
    <property type="match status" value="1"/>
</dbReference>
<dbReference type="PANTHER" id="PTHR30212">
    <property type="entry name" value="PROTEIN YIIM"/>
    <property type="match status" value="1"/>
</dbReference>
<evidence type="ECO:0000259" key="4">
    <source>
        <dbReference type="PROSITE" id="PS51340"/>
    </source>
</evidence>
<dbReference type="InterPro" id="IPR017938">
    <property type="entry name" value="Riboflavin_synthase-like_b-brl"/>
</dbReference>
<dbReference type="Pfam" id="PF00970">
    <property type="entry name" value="FAD_binding_6"/>
    <property type="match status" value="1"/>
</dbReference>
<sequence length="597" mass="63486">MATLVSVNVGMPADVPWRGRTVHTGVYKRPVTGARVVRRLNVDGDGQGDLGGHGGEHRAVLVYQTEAYRFWRAELGREDLEPGAFGENFTVDGLLDAEVCIGDRYRIGGALFEVSQPRVTCYRVGLRLGEERMAALLVSHRRPGFYLRVLEEGEVEAGQEIVKVAGGPEGMTVEELDGLLYLPGHTREQVERALRIPALSPGWQGSLRKLLDRADDEMDGSSGNVGLTDAASAPPPGWPGFRPLRVVDVKAESRDVLSLTLADPGGAPLPDARPGQFLTVKVPAGDAALVRSYSLSGGQGVGRYRISVKIEPHGAAGARLRDEVRAGSTLDAAAPRGVFSLQDGENPVVLLSAGIGVTPVLAMLHALARARSEREVWWLHGARDGSEHPFAGETRALLGKLPHARSFVYYSSPRAADRRGADYTEAGRLTQDVIRALALPTTADAYVCGPAAFLTNMTQALTGCGLAPARVHTEVFGALGALTPGLREATTTPHPPPGPPGGGPAVSFARSGLTVPWDDRHGSLLELAEACDVPVRWSCRTGVCHTCELALLSGAVGYRPEPLEPPGGRERPHLLRETRRTGRAGSLSRVSAAAGRA</sequence>
<feature type="domain" description="MOSC" evidence="4">
    <location>
        <begin position="29"/>
        <end position="164"/>
    </location>
</feature>
<dbReference type="Pfam" id="PF00111">
    <property type="entry name" value="Fer2"/>
    <property type="match status" value="1"/>
</dbReference>
<dbReference type="Gene3D" id="3.10.20.30">
    <property type="match status" value="1"/>
</dbReference>
<feature type="region of interest" description="Disordered" evidence="3">
    <location>
        <begin position="558"/>
        <end position="597"/>
    </location>
</feature>
<accession>A0ABP9QR40</accession>
<feature type="region of interest" description="Disordered" evidence="3">
    <location>
        <begin position="218"/>
        <end position="238"/>
    </location>
</feature>
<keyword evidence="1" id="KW-0479">Metal-binding</keyword>
<feature type="compositionally biased region" description="Pro residues" evidence="3">
    <location>
        <begin position="493"/>
        <end position="502"/>
    </location>
</feature>
<evidence type="ECO:0000313" key="6">
    <source>
        <dbReference type="EMBL" id="GAA5165971.1"/>
    </source>
</evidence>
<dbReference type="InterPro" id="IPR001433">
    <property type="entry name" value="OxRdtase_FAD/NAD-bd"/>
</dbReference>
<dbReference type="Proteomes" id="UP001500192">
    <property type="component" value="Unassembled WGS sequence"/>
</dbReference>
<evidence type="ECO:0000256" key="2">
    <source>
        <dbReference type="ARBA" id="ARBA00023014"/>
    </source>
</evidence>
<dbReference type="InterPro" id="IPR001041">
    <property type="entry name" value="2Fe-2S_ferredoxin-type"/>
</dbReference>
<feature type="region of interest" description="Disordered" evidence="3">
    <location>
        <begin position="487"/>
        <end position="510"/>
    </location>
</feature>
<dbReference type="SUPFAM" id="SSF50800">
    <property type="entry name" value="PK beta-barrel domain-like"/>
    <property type="match status" value="1"/>
</dbReference>
<reference evidence="7" key="1">
    <citation type="journal article" date="2019" name="Int. J. Syst. Evol. Microbiol.">
        <title>The Global Catalogue of Microorganisms (GCM) 10K type strain sequencing project: providing services to taxonomists for standard genome sequencing and annotation.</title>
        <authorList>
            <consortium name="The Broad Institute Genomics Platform"/>
            <consortium name="The Broad Institute Genome Sequencing Center for Infectious Disease"/>
            <person name="Wu L."/>
            <person name="Ma J."/>
        </authorList>
    </citation>
    <scope>NUCLEOTIDE SEQUENCE [LARGE SCALE GENOMIC DNA]</scope>
    <source>
        <strain evidence="7">JCM 18054</strain>
    </source>
</reference>
<comment type="caution">
    <text evidence="6">The sequence shown here is derived from an EMBL/GenBank/DDBJ whole genome shotgun (WGS) entry which is preliminary data.</text>
</comment>
<gene>
    <name evidence="6" type="ORF">GCM10023214_37850</name>
</gene>
<feature type="domain" description="FAD-binding FR-type" evidence="5">
    <location>
        <begin position="239"/>
        <end position="342"/>
    </location>
</feature>
<dbReference type="InterPro" id="IPR036010">
    <property type="entry name" value="2Fe-2S_ferredoxin-like_sf"/>
</dbReference>
<dbReference type="InterPro" id="IPR017927">
    <property type="entry name" value="FAD-bd_FR_type"/>
</dbReference>
<dbReference type="InterPro" id="IPR052353">
    <property type="entry name" value="Benzoxazolinone_Detox_Enz"/>
</dbReference>
<dbReference type="InterPro" id="IPR039261">
    <property type="entry name" value="FNR_nucleotide-bd"/>
</dbReference>
<dbReference type="InterPro" id="IPR005302">
    <property type="entry name" value="MoCF_Sase_C"/>
</dbReference>
<dbReference type="EMBL" id="BAABIB010000075">
    <property type="protein sequence ID" value="GAA5165971.1"/>
    <property type="molecule type" value="Genomic_DNA"/>
</dbReference>
<evidence type="ECO:0000256" key="3">
    <source>
        <dbReference type="SAM" id="MobiDB-lite"/>
    </source>
</evidence>
<dbReference type="PRINTS" id="PR00410">
    <property type="entry name" value="PHEHYDRXLASE"/>
</dbReference>
<dbReference type="Pfam" id="PF03473">
    <property type="entry name" value="MOSC"/>
    <property type="match status" value="1"/>
</dbReference>
<evidence type="ECO:0000313" key="7">
    <source>
        <dbReference type="Proteomes" id="UP001500192"/>
    </source>
</evidence>
<evidence type="ECO:0000256" key="1">
    <source>
        <dbReference type="ARBA" id="ARBA00022714"/>
    </source>
</evidence>
<organism evidence="6 7">
    <name type="scientific">Amycolatopsis dongchuanensis</name>
    <dbReference type="NCBI Taxonomy" id="1070866"/>
    <lineage>
        <taxon>Bacteria</taxon>
        <taxon>Bacillati</taxon>
        <taxon>Actinomycetota</taxon>
        <taxon>Actinomycetes</taxon>
        <taxon>Pseudonocardiales</taxon>
        <taxon>Pseudonocardiaceae</taxon>
        <taxon>Amycolatopsis</taxon>
    </lineage>
</organism>
<dbReference type="InterPro" id="IPR005163">
    <property type="entry name" value="Tri_helical_YiiM-like"/>
</dbReference>
<proteinExistence type="predicted"/>
<dbReference type="Gene3D" id="2.40.33.20">
    <property type="entry name" value="PK beta-barrel domain-like"/>
    <property type="match status" value="1"/>
</dbReference>
<dbReference type="Gene3D" id="2.40.30.10">
    <property type="entry name" value="Translation factors"/>
    <property type="match status" value="1"/>
</dbReference>
<keyword evidence="1" id="KW-0408">Iron</keyword>
<evidence type="ECO:0000259" key="5">
    <source>
        <dbReference type="PROSITE" id="PS51384"/>
    </source>
</evidence>
<dbReference type="SUPFAM" id="SSF54292">
    <property type="entry name" value="2Fe-2S ferredoxin-like"/>
    <property type="match status" value="1"/>
</dbReference>
<keyword evidence="1" id="KW-0001">2Fe-2S</keyword>
<dbReference type="InterPro" id="IPR012675">
    <property type="entry name" value="Beta-grasp_dom_sf"/>
</dbReference>
<dbReference type="PROSITE" id="PS51340">
    <property type="entry name" value="MOSC"/>
    <property type="match status" value="1"/>
</dbReference>